<name>A0A9P6TAB6_9BASI</name>
<comment type="caution">
    <text evidence="1">The sequence shown here is derived from an EMBL/GenBank/DDBJ whole genome shotgun (WGS) entry which is preliminary data.</text>
</comment>
<reference evidence="1" key="1">
    <citation type="submission" date="2013-11" db="EMBL/GenBank/DDBJ databases">
        <title>Genome sequence of the fusiform rust pathogen reveals effectors for host alternation and coevolution with pine.</title>
        <authorList>
            <consortium name="DOE Joint Genome Institute"/>
            <person name="Smith K."/>
            <person name="Pendleton A."/>
            <person name="Kubisiak T."/>
            <person name="Anderson C."/>
            <person name="Salamov A."/>
            <person name="Aerts A."/>
            <person name="Riley R."/>
            <person name="Clum A."/>
            <person name="Lindquist E."/>
            <person name="Ence D."/>
            <person name="Campbell M."/>
            <person name="Kronenberg Z."/>
            <person name="Feau N."/>
            <person name="Dhillon B."/>
            <person name="Hamelin R."/>
            <person name="Burleigh J."/>
            <person name="Smith J."/>
            <person name="Yandell M."/>
            <person name="Nelson C."/>
            <person name="Grigoriev I."/>
            <person name="Davis J."/>
        </authorList>
    </citation>
    <scope>NUCLEOTIDE SEQUENCE</scope>
    <source>
        <strain evidence="1">G11</strain>
    </source>
</reference>
<sequence>MRNYMKSYIKGWMLTVREGHKDLTASAQVMGHDEDHEPVKYCVTALHLAPYKLKYLEPLSLFLHYHISMYPEEIYTVTTQSKEMSRTCTSEFYMQIKAKKFAYMIKKSKQF</sequence>
<dbReference type="Proteomes" id="UP000886653">
    <property type="component" value="Unassembled WGS sequence"/>
</dbReference>
<accession>A0A9P6TAB6</accession>
<gene>
    <name evidence="1" type="ORF">CROQUDRAFT_183722</name>
</gene>
<protein>
    <submittedName>
        <fullName evidence="1">Uncharacterized protein</fullName>
    </submittedName>
</protein>
<evidence type="ECO:0000313" key="2">
    <source>
        <dbReference type="Proteomes" id="UP000886653"/>
    </source>
</evidence>
<organism evidence="1 2">
    <name type="scientific">Cronartium quercuum f. sp. fusiforme G11</name>
    <dbReference type="NCBI Taxonomy" id="708437"/>
    <lineage>
        <taxon>Eukaryota</taxon>
        <taxon>Fungi</taxon>
        <taxon>Dikarya</taxon>
        <taxon>Basidiomycota</taxon>
        <taxon>Pucciniomycotina</taxon>
        <taxon>Pucciniomycetes</taxon>
        <taxon>Pucciniales</taxon>
        <taxon>Coleosporiaceae</taxon>
        <taxon>Cronartium</taxon>
    </lineage>
</organism>
<proteinExistence type="predicted"/>
<dbReference type="EMBL" id="MU167319">
    <property type="protein sequence ID" value="KAG0143423.1"/>
    <property type="molecule type" value="Genomic_DNA"/>
</dbReference>
<evidence type="ECO:0000313" key="1">
    <source>
        <dbReference type="EMBL" id="KAG0143423.1"/>
    </source>
</evidence>
<keyword evidence="2" id="KW-1185">Reference proteome</keyword>
<dbReference type="AlphaFoldDB" id="A0A9P6TAB6"/>